<evidence type="ECO:0000256" key="1">
    <source>
        <dbReference type="SAM" id="Phobius"/>
    </source>
</evidence>
<keyword evidence="1" id="KW-0472">Membrane</keyword>
<accession>A0A975K593</accession>
<protein>
    <submittedName>
        <fullName evidence="2">Uncharacterized protein</fullName>
    </submittedName>
</protein>
<dbReference type="EMBL" id="CP073910">
    <property type="protein sequence ID" value="QUT04742.1"/>
    <property type="molecule type" value="Genomic_DNA"/>
</dbReference>
<proteinExistence type="predicted"/>
<keyword evidence="3" id="KW-1185">Reference proteome</keyword>
<dbReference type="AlphaFoldDB" id="A0A975K593"/>
<evidence type="ECO:0000313" key="2">
    <source>
        <dbReference type="EMBL" id="QUT04742.1"/>
    </source>
</evidence>
<feature type="transmembrane region" description="Helical" evidence="1">
    <location>
        <begin position="55"/>
        <end position="77"/>
    </location>
</feature>
<sequence length="81" mass="9220">MIIFAMWGLLVFWLIWRRRMMLWTAASIIPTIAVATGYYFDIQSGADDEFGTRPLTQILFLGMCFVIASSGILSMVLPRKV</sequence>
<evidence type="ECO:0000313" key="3">
    <source>
        <dbReference type="Proteomes" id="UP000681425"/>
    </source>
</evidence>
<keyword evidence="1" id="KW-1133">Transmembrane helix</keyword>
<organism evidence="2 3">
    <name type="scientific">Sphingobium phenoxybenzoativorans</name>
    <dbReference type="NCBI Taxonomy" id="1592790"/>
    <lineage>
        <taxon>Bacteria</taxon>
        <taxon>Pseudomonadati</taxon>
        <taxon>Pseudomonadota</taxon>
        <taxon>Alphaproteobacteria</taxon>
        <taxon>Sphingomonadales</taxon>
        <taxon>Sphingomonadaceae</taxon>
        <taxon>Sphingobium</taxon>
    </lineage>
</organism>
<gene>
    <name evidence="2" type="ORF">KFK14_17115</name>
</gene>
<keyword evidence="1" id="KW-0812">Transmembrane</keyword>
<dbReference type="RefSeq" id="WP_212608501.1">
    <property type="nucleotide sequence ID" value="NZ_CP073910.1"/>
</dbReference>
<dbReference type="Proteomes" id="UP000681425">
    <property type="component" value="Chromosome"/>
</dbReference>
<name>A0A975K593_9SPHN</name>
<reference evidence="2" key="1">
    <citation type="submission" date="2021-04" db="EMBL/GenBank/DDBJ databases">
        <title>Isolation of p-tert-butylphenol degrading bacteria Sphingobium phenoxybenzoativorans Tas13 from active sludge.</title>
        <authorList>
            <person name="Li Y."/>
        </authorList>
    </citation>
    <scope>NUCLEOTIDE SEQUENCE</scope>
    <source>
        <strain evidence="2">Tas13</strain>
    </source>
</reference>
<feature type="transmembrane region" description="Helical" evidence="1">
    <location>
        <begin position="21"/>
        <end position="40"/>
    </location>
</feature>
<dbReference type="KEGG" id="spph:KFK14_17115"/>